<dbReference type="PANTHER" id="PTHR30587">
    <property type="entry name" value="FLAGELLAR BIOSYNTHETIC PROTEIN FLIP"/>
    <property type="match status" value="1"/>
</dbReference>
<dbReference type="Pfam" id="PF00813">
    <property type="entry name" value="FliP"/>
    <property type="match status" value="1"/>
</dbReference>
<reference evidence="8 9" key="1">
    <citation type="submission" date="2023-04" db="EMBL/GenBank/DDBJ databases">
        <title>Genome dynamics across the evolutionary transition to endosymbiosis.</title>
        <authorList>
            <person name="Siozios S."/>
            <person name="Nadal-Jimenez P."/>
            <person name="Azagi T."/>
            <person name="Sprong H."/>
            <person name="Frost C.L."/>
            <person name="Parratt S.R."/>
            <person name="Taylor G."/>
            <person name="Brettell L."/>
            <person name="Lew K.C."/>
            <person name="Croft L."/>
            <person name="King K.C."/>
            <person name="Brockhurst M.A."/>
            <person name="Hypsa V."/>
            <person name="Novakova E."/>
            <person name="Darby A.C."/>
            <person name="Hurst G.D.D."/>
        </authorList>
    </citation>
    <scope>NUCLEOTIDE SEQUENCE [LARGE SCALE GENOMIC DNA]</scope>
    <source>
        <strain evidence="9">aApi_AU</strain>
    </source>
</reference>
<feature type="transmembrane region" description="Helical" evidence="7">
    <location>
        <begin position="50"/>
        <end position="68"/>
    </location>
</feature>
<dbReference type="PANTHER" id="PTHR30587:SF2">
    <property type="entry name" value="SURFACE PRESENTATION OF ANTIGENS PROTEIN SPAP"/>
    <property type="match status" value="1"/>
</dbReference>
<dbReference type="NCBIfam" id="TIGR01102">
    <property type="entry name" value="yscR"/>
    <property type="match status" value="1"/>
</dbReference>
<dbReference type="InterPro" id="IPR005838">
    <property type="entry name" value="T3SS_IM_P"/>
</dbReference>
<comment type="similarity">
    <text evidence="2 7">Belongs to the FliP/MopC/SpaP family.</text>
</comment>
<gene>
    <name evidence="8" type="ORF">QG404_11530</name>
</gene>
<dbReference type="NCBIfam" id="NF009437">
    <property type="entry name" value="PRK12796.1"/>
    <property type="match status" value="1"/>
</dbReference>
<sequence length="220" mass="24439">MNNDISLITLLAFSTLLPFLIATGTCYIKFSIVFIMARNALGLQQIPSNMVLNGIALMLSFFVLLPIVKTSYQEFNKVNIDYKDIDSIINSVNSGLSGYKNYLIKYSDEDLVSFFDKLHQNANDGNDNRNENGNDSSIISLLPAYALSEIKNAFTIGFYLYLPFVVIDLLISSILLSLGMMMMSPVTISVPIKLILFICLDGWSLLSKGLITQYIELATG</sequence>
<keyword evidence="9" id="KW-1185">Reference proteome</keyword>
<evidence type="ECO:0000256" key="5">
    <source>
        <dbReference type="ARBA" id="ARBA00022989"/>
    </source>
</evidence>
<proteinExistence type="inferred from homology"/>
<dbReference type="EMBL" id="CP123759">
    <property type="protein sequence ID" value="WGO82968.1"/>
    <property type="molecule type" value="Genomic_DNA"/>
</dbReference>
<evidence type="ECO:0000256" key="3">
    <source>
        <dbReference type="ARBA" id="ARBA00022475"/>
    </source>
</evidence>
<protein>
    <submittedName>
        <fullName evidence="8">EscR/YscR/HrcR family type III secretion system export apparatus protein</fullName>
    </submittedName>
</protein>
<feature type="transmembrane region" description="Helical" evidence="7">
    <location>
        <begin position="158"/>
        <end position="182"/>
    </location>
</feature>
<evidence type="ECO:0000313" key="9">
    <source>
        <dbReference type="Proteomes" id="UP001231859"/>
    </source>
</evidence>
<dbReference type="RefSeq" id="WP_280937647.1">
    <property type="nucleotide sequence ID" value="NZ_CP123759.1"/>
</dbReference>
<dbReference type="NCBIfam" id="NF009438">
    <property type="entry name" value="PRK12797.1"/>
    <property type="match status" value="1"/>
</dbReference>
<evidence type="ECO:0000256" key="4">
    <source>
        <dbReference type="ARBA" id="ARBA00022692"/>
    </source>
</evidence>
<keyword evidence="6 7" id="KW-0472">Membrane</keyword>
<keyword evidence="3 7" id="KW-1003">Cell membrane</keyword>
<dbReference type="InterPro" id="IPR005773">
    <property type="entry name" value="T3SS_YscR-like"/>
</dbReference>
<dbReference type="PROSITE" id="PS01061">
    <property type="entry name" value="FLIP_2"/>
    <property type="match status" value="1"/>
</dbReference>
<evidence type="ECO:0000313" key="8">
    <source>
        <dbReference type="EMBL" id="WGO82968.1"/>
    </source>
</evidence>
<dbReference type="PRINTS" id="PR01302">
    <property type="entry name" value="TYPE3IMPPROT"/>
</dbReference>
<dbReference type="Proteomes" id="UP001231859">
    <property type="component" value="Chromosome"/>
</dbReference>
<evidence type="ECO:0000256" key="2">
    <source>
        <dbReference type="ARBA" id="ARBA00006257"/>
    </source>
</evidence>
<accession>A0ABY8P0F5</accession>
<evidence type="ECO:0000256" key="6">
    <source>
        <dbReference type="ARBA" id="ARBA00023136"/>
    </source>
</evidence>
<keyword evidence="4 7" id="KW-0812">Transmembrane</keyword>
<evidence type="ECO:0000256" key="7">
    <source>
        <dbReference type="RuleBase" id="RU362070"/>
    </source>
</evidence>
<feature type="transmembrane region" description="Helical" evidence="7">
    <location>
        <begin position="188"/>
        <end position="206"/>
    </location>
</feature>
<organism evidence="8 9">
    <name type="scientific">Arsenophonus apicola</name>
    <dbReference type="NCBI Taxonomy" id="2879119"/>
    <lineage>
        <taxon>Bacteria</taxon>
        <taxon>Pseudomonadati</taxon>
        <taxon>Pseudomonadota</taxon>
        <taxon>Gammaproteobacteria</taxon>
        <taxon>Enterobacterales</taxon>
        <taxon>Morganellaceae</taxon>
        <taxon>Arsenophonus</taxon>
    </lineage>
</organism>
<evidence type="ECO:0000256" key="1">
    <source>
        <dbReference type="ARBA" id="ARBA00004651"/>
    </source>
</evidence>
<feature type="transmembrane region" description="Helical" evidence="7">
    <location>
        <begin position="7"/>
        <end position="30"/>
    </location>
</feature>
<name>A0ABY8P0F5_9GAMM</name>
<keyword evidence="5 7" id="KW-1133">Transmembrane helix</keyword>
<comment type="subcellular location">
    <subcellularLocation>
        <location evidence="1">Cell membrane</location>
        <topology evidence="1">Multi-pass membrane protein</topology>
    </subcellularLocation>
</comment>